<evidence type="ECO:0000259" key="4">
    <source>
        <dbReference type="PROSITE" id="PS51613"/>
    </source>
</evidence>
<dbReference type="PROSITE" id="PS50174">
    <property type="entry name" value="G_PATCH"/>
    <property type="match status" value="1"/>
</dbReference>
<dbReference type="InterPro" id="IPR029063">
    <property type="entry name" value="SAM-dependent_MTases_sf"/>
</dbReference>
<dbReference type="GO" id="GO:0016556">
    <property type="term" value="P:mRNA modification"/>
    <property type="evidence" value="ECO:0007669"/>
    <property type="project" value="UniProtKB-UniRule"/>
</dbReference>
<proteinExistence type="predicted"/>
<evidence type="ECO:0000313" key="6">
    <source>
        <dbReference type="EMBL" id="CAF3611507.1"/>
    </source>
</evidence>
<keyword evidence="1" id="KW-0808">Transferase</keyword>
<feature type="domain" description="RrmJ-type SAM-dependent 2'-O-MTase" evidence="4">
    <location>
        <begin position="298"/>
        <end position="516"/>
    </location>
</feature>
<evidence type="ECO:0000259" key="3">
    <source>
        <dbReference type="PROSITE" id="PS50174"/>
    </source>
</evidence>
<dbReference type="InterPro" id="IPR050851">
    <property type="entry name" value="mRNA_Cap_2O-Ribose_MeTrfase"/>
</dbReference>
<evidence type="ECO:0000256" key="2">
    <source>
        <dbReference type="SAM" id="MobiDB-lite"/>
    </source>
</evidence>
<dbReference type="Pfam" id="PF01728">
    <property type="entry name" value="FtsJ"/>
    <property type="match status" value="1"/>
</dbReference>
<dbReference type="InterPro" id="IPR002877">
    <property type="entry name" value="RNA_MeTrfase_FtsJ_dom"/>
</dbReference>
<dbReference type="Pfam" id="PF01585">
    <property type="entry name" value="G-patch"/>
    <property type="match status" value="1"/>
</dbReference>
<dbReference type="InterPro" id="IPR000467">
    <property type="entry name" value="G_patch_dom"/>
</dbReference>
<keyword evidence="1" id="KW-0507">mRNA processing</keyword>
<feature type="compositionally biased region" description="Low complexity" evidence="2">
    <location>
        <begin position="169"/>
        <end position="178"/>
    </location>
</feature>
<evidence type="ECO:0000313" key="7">
    <source>
        <dbReference type="Proteomes" id="UP000682733"/>
    </source>
</evidence>
<dbReference type="InterPro" id="IPR025816">
    <property type="entry name" value="RrmJ-type_MeTrfase"/>
</dbReference>
<dbReference type="EC" id="2.1.1.57" evidence="1"/>
<reference evidence="6" key="1">
    <citation type="submission" date="2021-02" db="EMBL/GenBank/DDBJ databases">
        <authorList>
            <person name="Nowell W R."/>
        </authorList>
    </citation>
    <scope>NUCLEOTIDE SEQUENCE</scope>
</reference>
<dbReference type="PANTHER" id="PTHR16121:SF0">
    <property type="entry name" value="CAP-SPECIFIC MRNA (NUCLEOSIDE-2'-O-)-METHYLTRANSFERASE 1"/>
    <property type="match status" value="1"/>
</dbReference>
<feature type="compositionally biased region" description="Polar residues" evidence="2">
    <location>
        <begin position="26"/>
        <end position="35"/>
    </location>
</feature>
<sequence>MMSKKRKSDESDHVSITNAKKLRPVSSDTLSNSHLSDSDSEEDVNKSNVRNYPPNSTKEHISRTLSSKVWPPPAGDYLSSSSSSSNEIGMDKIAFYSPPETNEDPSLLYNPNHNFHQKVETASPIKSYEYTKHVKQEDNVNKTKIKLPYHDNELPKKRLKPQHEMGEQSKSTVASTTSSDTTYSMQAKIMMASFLLLLLEKMGYNDTKGLGVREQGPTNIIEASKQKGRRGLGFELTEFSDEGTEWNFDNDPAPVEEEVQWCPVVEEPPLQLEELKQWIKIGPVKALCIVHIRRKEISIFYRAAIKLANMDTTFDWIFSDPKIPNTQKSLILPEEPFYFIDMCAGPGGFSEYLLWRRQWRSKGFGFTLKGKSDFRLHDFLMGKPETFDPYYGVKDISDDGDITKPENIDALQAYVLKCTMKLGVHVATADGGFSVEGQENIQEILSKQLYLCQFLGALSVLRPGGNFVCKLFDLFTPFSVGLVYLMYRTFNQISIHKPVSSRPANSERYIICKGLRESVRDIVRVYMYEINSKQCKHRNDTEPNDIQSIVPLDIIKSNHEFCNYIIASNNTKLIDTRQSNIRQQCLTLWNIPDEQRPKRRRLLYNDIYNELFGRLDQGIENYILNTPNLLKKCVLNQNQMASLFDYRCVLSLGDPVLLLSCGRSQVYSIDLRHKNKCWTLLEKTPFKIELPPYTLLLGEKVLEDFREGRTLRQKPAIYIIDAYFIGNENILMNNKGPVVFIDRFRSMKLFEKTINKPSRYDLAPIRVSEQLRCEHLDANITKLCESGHYDQIDSEKLWYVNESVVENKPRVQVHGIWFFKFVQCPWTILWGRSKQQKYFHNQNTRVSESVAPSDYSHVASLRSMLENSFYWDFNTNFRDDTVSKSNMISFIRGKTDQQQRPSQQQQHNHT</sequence>
<protein>
    <recommendedName>
        <fullName evidence="1">Cap-specific mRNA (nucleoside-2'-O-)-methyltransferase 1</fullName>
        <ecNumber evidence="1">2.1.1.57</ecNumber>
    </recommendedName>
    <alternativeName>
        <fullName evidence="1">Cap1 2'O-ribose methyltransferase 1</fullName>
    </alternativeName>
</protein>
<dbReference type="GO" id="GO:0032259">
    <property type="term" value="P:methylation"/>
    <property type="evidence" value="ECO:0007669"/>
    <property type="project" value="UniProtKB-KW"/>
</dbReference>
<dbReference type="GO" id="GO:0003676">
    <property type="term" value="F:nucleic acid binding"/>
    <property type="evidence" value="ECO:0007669"/>
    <property type="project" value="UniProtKB-UniRule"/>
</dbReference>
<dbReference type="Proteomes" id="UP000682733">
    <property type="component" value="Unassembled WGS sequence"/>
</dbReference>
<dbReference type="PROSITE" id="PS51613">
    <property type="entry name" value="SAM_MT_RRMJ"/>
    <property type="match status" value="1"/>
</dbReference>
<keyword evidence="1" id="KW-0539">Nucleus</keyword>
<organism evidence="6 7">
    <name type="scientific">Didymodactylos carnosus</name>
    <dbReference type="NCBI Taxonomy" id="1234261"/>
    <lineage>
        <taxon>Eukaryota</taxon>
        <taxon>Metazoa</taxon>
        <taxon>Spiralia</taxon>
        <taxon>Gnathifera</taxon>
        <taxon>Rotifera</taxon>
        <taxon>Eurotatoria</taxon>
        <taxon>Bdelloidea</taxon>
        <taxon>Philodinida</taxon>
        <taxon>Philodinidae</taxon>
        <taxon>Didymodactylos</taxon>
    </lineage>
</organism>
<feature type="region of interest" description="Disordered" evidence="2">
    <location>
        <begin position="1"/>
        <end position="85"/>
    </location>
</feature>
<feature type="compositionally biased region" description="Polar residues" evidence="2">
    <location>
        <begin position="46"/>
        <end position="56"/>
    </location>
</feature>
<evidence type="ECO:0000256" key="1">
    <source>
        <dbReference type="RuleBase" id="RU368012"/>
    </source>
</evidence>
<dbReference type="GO" id="GO:0006370">
    <property type="term" value="P:7-methylguanosine mRNA capping"/>
    <property type="evidence" value="ECO:0007669"/>
    <property type="project" value="UniProtKB-UniRule"/>
</dbReference>
<dbReference type="GO" id="GO:0005737">
    <property type="term" value="C:cytoplasm"/>
    <property type="evidence" value="ECO:0007669"/>
    <property type="project" value="TreeGrafter"/>
</dbReference>
<dbReference type="SMART" id="SM00443">
    <property type="entry name" value="G_patch"/>
    <property type="match status" value="1"/>
</dbReference>
<dbReference type="GO" id="GO:0004483">
    <property type="term" value="F:methyltransferase cap1 activity"/>
    <property type="evidence" value="ECO:0007669"/>
    <property type="project" value="UniProtKB-UniRule"/>
</dbReference>
<feature type="compositionally biased region" description="Basic and acidic residues" evidence="2">
    <location>
        <begin position="150"/>
        <end position="167"/>
    </location>
</feature>
<keyword evidence="1" id="KW-0949">S-adenosyl-L-methionine</keyword>
<dbReference type="PANTHER" id="PTHR16121">
    <property type="entry name" value="CAP-SPECIFIC MRNA (NUCLEOSIDE-2'-O-)-METHYLTRANSFERASE 1-RELATED"/>
    <property type="match status" value="1"/>
</dbReference>
<dbReference type="SUPFAM" id="SSF53335">
    <property type="entry name" value="S-adenosyl-L-methionine-dependent methyltransferases"/>
    <property type="match status" value="1"/>
</dbReference>
<gene>
    <name evidence="5" type="ORF">OVA965_LOCUS5949</name>
    <name evidence="6" type="ORF">TMI583_LOCUS5945</name>
</gene>
<feature type="region of interest" description="Disordered" evidence="2">
    <location>
        <begin position="150"/>
        <end position="178"/>
    </location>
</feature>
<comment type="function">
    <text evidence="1">S-adenosyl-L-methionine-dependent methyltransferase that mediates RNA cap1 2'-O-ribose methylation to the 5'-cap structure of RNAs. Methylates the ribose of the first nucleotide of a m(7)GpppG-capped mRNA to produce m(7)GpppNmp (cap1).</text>
</comment>
<comment type="caution">
    <text evidence="6">The sequence shown here is derived from an EMBL/GenBank/DDBJ whole genome shotgun (WGS) entry which is preliminary data.</text>
</comment>
<comment type="catalytic activity">
    <reaction evidence="1">
        <text>a 5'-end (N(7)-methyl 5'-triphosphoguanosine)-ribonucleoside in mRNA + S-adenosyl-L-methionine = a 5'-end (N(7)-methyl 5'-triphosphoguanosine)-(2'-O-methyl-ribonucleoside) in mRNA + S-adenosyl-L-homocysteine + H(+)</text>
        <dbReference type="Rhea" id="RHEA:67020"/>
        <dbReference type="Rhea" id="RHEA-COMP:17167"/>
        <dbReference type="Rhea" id="RHEA-COMP:17168"/>
        <dbReference type="ChEBI" id="CHEBI:15378"/>
        <dbReference type="ChEBI" id="CHEBI:57856"/>
        <dbReference type="ChEBI" id="CHEBI:59789"/>
        <dbReference type="ChEBI" id="CHEBI:156461"/>
        <dbReference type="ChEBI" id="CHEBI:167609"/>
        <dbReference type="EC" id="2.1.1.57"/>
    </reaction>
</comment>
<evidence type="ECO:0000313" key="5">
    <source>
        <dbReference type="EMBL" id="CAF0827005.1"/>
    </source>
</evidence>
<dbReference type="AlphaFoldDB" id="A0A8S2H995"/>
<dbReference type="GO" id="GO:0005634">
    <property type="term" value="C:nucleus"/>
    <property type="evidence" value="ECO:0007669"/>
    <property type="project" value="UniProtKB-SubCell"/>
</dbReference>
<accession>A0A8S2H995</accession>
<comment type="subcellular location">
    <subcellularLocation>
        <location evidence="1">Nucleus</location>
    </subcellularLocation>
</comment>
<name>A0A8S2H995_9BILA</name>
<dbReference type="EMBL" id="CAJOBA010001725">
    <property type="protein sequence ID" value="CAF3611507.1"/>
    <property type="molecule type" value="Genomic_DNA"/>
</dbReference>
<dbReference type="Gene3D" id="3.40.50.12760">
    <property type="match status" value="1"/>
</dbReference>
<keyword evidence="1" id="KW-0489">Methyltransferase</keyword>
<feature type="domain" description="G-patch" evidence="3">
    <location>
        <begin position="198"/>
        <end position="237"/>
    </location>
</feature>
<keyword evidence="1" id="KW-0506">mRNA capping</keyword>
<dbReference type="EMBL" id="CAJNOK010001725">
    <property type="protein sequence ID" value="CAF0827005.1"/>
    <property type="molecule type" value="Genomic_DNA"/>
</dbReference>
<dbReference type="Proteomes" id="UP000677228">
    <property type="component" value="Unassembled WGS sequence"/>
</dbReference>